<gene>
    <name evidence="2" type="ORF">LCGC14_0345770</name>
</gene>
<proteinExistence type="predicted"/>
<name>A0A0F9TC36_9ZZZZ</name>
<reference evidence="2" key="1">
    <citation type="journal article" date="2015" name="Nature">
        <title>Complex archaea that bridge the gap between prokaryotes and eukaryotes.</title>
        <authorList>
            <person name="Spang A."/>
            <person name="Saw J.H."/>
            <person name="Jorgensen S.L."/>
            <person name="Zaremba-Niedzwiedzka K."/>
            <person name="Martijn J."/>
            <person name="Lind A.E."/>
            <person name="van Eijk R."/>
            <person name="Schleper C."/>
            <person name="Guy L."/>
            <person name="Ettema T.J."/>
        </authorList>
    </citation>
    <scope>NUCLEOTIDE SEQUENCE</scope>
</reference>
<comment type="caution">
    <text evidence="2">The sequence shown here is derived from an EMBL/GenBank/DDBJ whole genome shotgun (WGS) entry which is preliminary data.</text>
</comment>
<evidence type="ECO:0000313" key="2">
    <source>
        <dbReference type="EMBL" id="KKN78805.1"/>
    </source>
</evidence>
<dbReference type="AlphaFoldDB" id="A0A0F9TC36"/>
<protein>
    <submittedName>
        <fullName evidence="2">Uncharacterized protein</fullName>
    </submittedName>
</protein>
<dbReference type="EMBL" id="LAZR01000256">
    <property type="protein sequence ID" value="KKN78805.1"/>
    <property type="molecule type" value="Genomic_DNA"/>
</dbReference>
<sequence>MAKKKTTKPKEEEKTVTPKNPVGPTIGEVLLHVGNLEGRIEILETRLSALIARLKSSKGLKGI</sequence>
<organism evidence="2">
    <name type="scientific">marine sediment metagenome</name>
    <dbReference type="NCBI Taxonomy" id="412755"/>
    <lineage>
        <taxon>unclassified sequences</taxon>
        <taxon>metagenomes</taxon>
        <taxon>ecological metagenomes</taxon>
    </lineage>
</organism>
<evidence type="ECO:0000256" key="1">
    <source>
        <dbReference type="SAM" id="MobiDB-lite"/>
    </source>
</evidence>
<feature type="region of interest" description="Disordered" evidence="1">
    <location>
        <begin position="1"/>
        <end position="24"/>
    </location>
</feature>
<accession>A0A0F9TC36</accession>